<accession>A0A7M2GHM9</accession>
<name>A0A7M2GHM9_SPHSA</name>
<proteinExistence type="predicted"/>
<reference evidence="2" key="1">
    <citation type="submission" date="2020-08" db="EMBL/GenBank/DDBJ databases">
        <title>Complete genome sequence of Sphingobium barthaii strain KK22, a high-molecular-weight polycyclic aromatic hydrocarbon-degrading soil bacterium.</title>
        <authorList>
            <person name="Mori J.F."/>
            <person name="Kanaly R.A."/>
        </authorList>
    </citation>
    <scope>NUCLEOTIDE SEQUENCE [LARGE SCALE GENOMIC DNA]</scope>
    <source>
        <strain evidence="2">KK22</strain>
    </source>
</reference>
<evidence type="ECO:0000313" key="2">
    <source>
        <dbReference type="Proteomes" id="UP000593663"/>
    </source>
</evidence>
<gene>
    <name evidence="1" type="ORF">H5V43_02255</name>
</gene>
<protein>
    <submittedName>
        <fullName evidence="1">Nucleoside triphosphate pyrophosphohydrolase</fullName>
    </submittedName>
</protein>
<dbReference type="AlphaFoldDB" id="A0A7M2GHM9"/>
<evidence type="ECO:0000313" key="1">
    <source>
        <dbReference type="EMBL" id="QOT72018.1"/>
    </source>
</evidence>
<dbReference type="Proteomes" id="UP000593663">
    <property type="component" value="Chromosome 1"/>
</dbReference>
<keyword evidence="1" id="KW-0378">Hydrolase</keyword>
<dbReference type="InterPro" id="IPR038735">
    <property type="entry name" value="MSMEG_1276-like_NTP-PPase_dom"/>
</dbReference>
<dbReference type="GO" id="GO:0016787">
    <property type="term" value="F:hydrolase activity"/>
    <property type="evidence" value="ECO:0007669"/>
    <property type="project" value="UniProtKB-KW"/>
</dbReference>
<sequence length="821" mass="91273">MAEEDVLREIAPQILAIQNAPVAPDRRSSLAKRIGRKAAGLALLPSEWTPPFIVIEGAIYERWRDASPARAAAFIIATVAEIAAQEARKWDARWDRGVTVRSSATEETLSERGSNDSVELAADYDGAMIARAILQVFQRFLSDGSPGAMAIVVQARVPHLALGHMSNEQRVSKTINQWMWEYEPADKPGGRFNSQRDTPPDEALQLRPFGHRPSDFTKLFRKIGRWCTRLHAGRTHLEWGATVDDLWLFQLDFEEDQPEKGVDPTAFLRDGDFRPPGELPMGSPFQVASLTGQAGWRKIDKAADFSADRAGYPTLIHITGDKFLKSFADGYDFARDLEGFAHGRVVCRTDCKASGVSSLNLPRTHTVGSVEAVSFITKTISDFGAAGVSAENLCFILHKFIPSVTAAWAVARKDSQIVRVDSLWGLPDGLQYLPHDSYEYDVRRKQQSSERLRYKHAFLQEAPTGLWEVVRVARRATRWRSLPTPDLAEVALRTHEIAHRLGRDIQIMWFCQVPEETGLQRNIPWFSMAPAEHSPKERSVSPAKKRFVIRSMSDLEKAAALNKAGYLLQLDPDDPELFRSQAFLDKVIAVAKDRDFPVGLTGSILGHAFYVIEKAGVPVIALNEPTRSRTRQRRVFRKLVRDDIPNKITEGGETVTLAEIAKEEARAALVGKLLEESYELLAADTPQDVTAELADLLEVVRSLANITGVDWSDVQEAANQKRVSRGGFERNVVLLETAWPGWLAENRQSARFTIPLGQLGQISEQDGTFTVPFPSLLAAGPSPIIRLEDGTRLEITMGGSGVRVSPVSEKNDDEKQAAFEF</sequence>
<dbReference type="CDD" id="cd11532">
    <property type="entry name" value="NTP-PPase_COG4997"/>
    <property type="match status" value="1"/>
</dbReference>
<dbReference type="RefSeq" id="WP_128830748.1">
    <property type="nucleotide sequence ID" value="NZ_BATN01000038.1"/>
</dbReference>
<dbReference type="EMBL" id="CP060035">
    <property type="protein sequence ID" value="QOT72018.1"/>
    <property type="molecule type" value="Genomic_DNA"/>
</dbReference>
<dbReference type="KEGG" id="sbar:H5V43_02255"/>
<dbReference type="SUPFAM" id="SSF101386">
    <property type="entry name" value="all-alpha NTP pyrophosphatases"/>
    <property type="match status" value="1"/>
</dbReference>
<organism evidence="1 2">
    <name type="scientific">Sphingobium fuliginis (strain ATCC 27551)</name>
    <dbReference type="NCBI Taxonomy" id="336203"/>
    <lineage>
        <taxon>Bacteria</taxon>
        <taxon>Pseudomonadati</taxon>
        <taxon>Pseudomonadota</taxon>
        <taxon>Alphaproteobacteria</taxon>
        <taxon>Sphingomonadales</taxon>
        <taxon>Sphingomonadaceae</taxon>
        <taxon>Sphingobium</taxon>
    </lineage>
</organism>